<dbReference type="AlphaFoldDB" id="A0A151Z338"/>
<feature type="region of interest" description="Disordered" evidence="1">
    <location>
        <begin position="1"/>
        <end position="53"/>
    </location>
</feature>
<dbReference type="OrthoDB" id="20776at2759"/>
<evidence type="ECO:0000313" key="2">
    <source>
        <dbReference type="EMBL" id="KYQ88376.1"/>
    </source>
</evidence>
<proteinExistence type="predicted"/>
<reference evidence="2 3" key="1">
    <citation type="submission" date="2015-12" db="EMBL/GenBank/DDBJ databases">
        <title>Dictyostelia acquired genes for synthesis and detection of signals that induce cell-type specialization by lateral gene transfer from prokaryotes.</title>
        <authorList>
            <person name="Gloeckner G."/>
            <person name="Schaap P."/>
        </authorList>
    </citation>
    <scope>NUCLEOTIDE SEQUENCE [LARGE SCALE GENOMIC DNA]</scope>
    <source>
        <strain evidence="2 3">TK</strain>
    </source>
</reference>
<organism evidence="2 3">
    <name type="scientific">Tieghemostelium lacteum</name>
    <name type="common">Slime mold</name>
    <name type="synonym">Dictyostelium lacteum</name>
    <dbReference type="NCBI Taxonomy" id="361077"/>
    <lineage>
        <taxon>Eukaryota</taxon>
        <taxon>Amoebozoa</taxon>
        <taxon>Evosea</taxon>
        <taxon>Eumycetozoa</taxon>
        <taxon>Dictyostelia</taxon>
        <taxon>Dictyosteliales</taxon>
        <taxon>Raperosteliaceae</taxon>
        <taxon>Tieghemostelium</taxon>
    </lineage>
</organism>
<evidence type="ECO:0000313" key="3">
    <source>
        <dbReference type="Proteomes" id="UP000076078"/>
    </source>
</evidence>
<accession>A0A151Z338</accession>
<evidence type="ECO:0000256" key="1">
    <source>
        <dbReference type="SAM" id="MobiDB-lite"/>
    </source>
</evidence>
<protein>
    <submittedName>
        <fullName evidence="2">Uncharacterized protein</fullName>
    </submittedName>
</protein>
<keyword evidence="3" id="KW-1185">Reference proteome</keyword>
<comment type="caution">
    <text evidence="2">The sequence shown here is derived from an EMBL/GenBank/DDBJ whole genome shotgun (WGS) entry which is preliminary data.</text>
</comment>
<dbReference type="EMBL" id="LODT01000051">
    <property type="protein sequence ID" value="KYQ88376.1"/>
    <property type="molecule type" value="Genomic_DNA"/>
</dbReference>
<dbReference type="Proteomes" id="UP000076078">
    <property type="component" value="Unassembled WGS sequence"/>
</dbReference>
<sequence>MPSSTSNKDLDSDLDSEVEYNDYSGYQGIPEDPDESDNSDNEKVENNNTDNIEFTEFSEYTDFSNHSNDFHNIDKEFESFDPSFKLPNTNLNPNDFFPTDDNDLFFSKATVNNNNNNNNSKSTTIEDKKPEYCQYNEKGHMVLEKDKLFPPEHVALIQECMKNIKLDVKPSWSQSIQDEIWLSTIKNRLNK</sequence>
<dbReference type="OMA" id="QECMKNI"/>
<dbReference type="InParanoid" id="A0A151Z338"/>
<name>A0A151Z338_TIELA</name>
<gene>
    <name evidence="2" type="ORF">DLAC_11074</name>
</gene>